<keyword evidence="3" id="KW-1185">Reference proteome</keyword>
<dbReference type="Proteomes" id="UP000075714">
    <property type="component" value="Unassembled WGS sequence"/>
</dbReference>
<comment type="caution">
    <text evidence="2">The sequence shown here is derived from an EMBL/GenBank/DDBJ whole genome shotgun (WGS) entry which is preliminary data.</text>
</comment>
<dbReference type="EMBL" id="LSYV01000021">
    <property type="protein sequence ID" value="KXZ49725.1"/>
    <property type="molecule type" value="Genomic_DNA"/>
</dbReference>
<sequence length="160" mass="15444">MSKPSDYSNQFDDGCRERTAARGGGGGGGGRGGGRGGGGGGGGGGRSGGGGRGGGGGGGSGGGGAGGRDGGGTPSSTISSAATARTTASIDRRVSAVKKALKGHDMCRRFLSKAGLAVPGNLYAAIELCAAKGLLHPLIIKELHERREAANAAKHAWSLR</sequence>
<feature type="compositionally biased region" description="Polar residues" evidence="1">
    <location>
        <begin position="1"/>
        <end position="11"/>
    </location>
</feature>
<accession>A0A150GJ30</accession>
<feature type="region of interest" description="Disordered" evidence="1">
    <location>
        <begin position="1"/>
        <end position="89"/>
    </location>
</feature>
<name>A0A150GJ30_GONPE</name>
<dbReference type="AlphaFoldDB" id="A0A150GJ30"/>
<proteinExistence type="predicted"/>
<organism evidence="2 3">
    <name type="scientific">Gonium pectorale</name>
    <name type="common">Green alga</name>
    <dbReference type="NCBI Taxonomy" id="33097"/>
    <lineage>
        <taxon>Eukaryota</taxon>
        <taxon>Viridiplantae</taxon>
        <taxon>Chlorophyta</taxon>
        <taxon>core chlorophytes</taxon>
        <taxon>Chlorophyceae</taxon>
        <taxon>CS clade</taxon>
        <taxon>Chlamydomonadales</taxon>
        <taxon>Volvocaceae</taxon>
        <taxon>Gonium</taxon>
    </lineage>
</organism>
<protein>
    <submittedName>
        <fullName evidence="2">Uncharacterized protein</fullName>
    </submittedName>
</protein>
<evidence type="ECO:0000313" key="2">
    <source>
        <dbReference type="EMBL" id="KXZ49725.1"/>
    </source>
</evidence>
<reference evidence="3" key="1">
    <citation type="journal article" date="2016" name="Nat. Commun.">
        <title>The Gonium pectorale genome demonstrates co-option of cell cycle regulation during the evolution of multicellularity.</title>
        <authorList>
            <person name="Hanschen E.R."/>
            <person name="Marriage T.N."/>
            <person name="Ferris P.J."/>
            <person name="Hamaji T."/>
            <person name="Toyoda A."/>
            <person name="Fujiyama A."/>
            <person name="Neme R."/>
            <person name="Noguchi H."/>
            <person name="Minakuchi Y."/>
            <person name="Suzuki M."/>
            <person name="Kawai-Toyooka H."/>
            <person name="Smith D.R."/>
            <person name="Sparks H."/>
            <person name="Anderson J."/>
            <person name="Bakaric R."/>
            <person name="Luria V."/>
            <person name="Karger A."/>
            <person name="Kirschner M.W."/>
            <person name="Durand P.M."/>
            <person name="Michod R.E."/>
            <person name="Nozaki H."/>
            <person name="Olson B.J."/>
        </authorList>
    </citation>
    <scope>NUCLEOTIDE SEQUENCE [LARGE SCALE GENOMIC DNA]</scope>
    <source>
        <strain evidence="3">NIES-2863</strain>
    </source>
</reference>
<evidence type="ECO:0000313" key="3">
    <source>
        <dbReference type="Proteomes" id="UP000075714"/>
    </source>
</evidence>
<feature type="compositionally biased region" description="Low complexity" evidence="1">
    <location>
        <begin position="74"/>
        <end position="89"/>
    </location>
</feature>
<feature type="compositionally biased region" description="Gly residues" evidence="1">
    <location>
        <begin position="22"/>
        <end position="73"/>
    </location>
</feature>
<evidence type="ECO:0000256" key="1">
    <source>
        <dbReference type="SAM" id="MobiDB-lite"/>
    </source>
</evidence>
<gene>
    <name evidence="2" type="ORF">GPECTOR_20g582</name>
</gene>